<comment type="caution">
    <text evidence="2">The sequence shown here is derived from an EMBL/GenBank/DDBJ whole genome shotgun (WGS) entry which is preliminary data.</text>
</comment>
<dbReference type="Gene3D" id="3.90.1300.10">
    <property type="entry name" value="Amidase signature (AS) domain"/>
    <property type="match status" value="1"/>
</dbReference>
<proteinExistence type="predicted"/>
<feature type="domain" description="Amidase" evidence="1">
    <location>
        <begin position="53"/>
        <end position="139"/>
    </location>
</feature>
<accession>A0A6A3CXP1</accession>
<evidence type="ECO:0000313" key="2">
    <source>
        <dbReference type="EMBL" id="KAE8732062.1"/>
    </source>
</evidence>
<evidence type="ECO:0000313" key="3">
    <source>
        <dbReference type="Proteomes" id="UP000436088"/>
    </source>
</evidence>
<dbReference type="InterPro" id="IPR023631">
    <property type="entry name" value="Amidase_dom"/>
</dbReference>
<name>A0A6A3CXP1_HIBSY</name>
<protein>
    <submittedName>
        <fullName evidence="2">ATP binding protein</fullName>
    </submittedName>
</protein>
<dbReference type="PANTHER" id="PTHR11895">
    <property type="entry name" value="TRANSAMIDASE"/>
    <property type="match status" value="1"/>
</dbReference>
<dbReference type="GO" id="GO:0047412">
    <property type="term" value="F:N-(long-chain-acyl)ethanolamine deacylase activity"/>
    <property type="evidence" value="ECO:0007669"/>
    <property type="project" value="TreeGrafter"/>
</dbReference>
<dbReference type="GO" id="GO:0070291">
    <property type="term" value="P:N-acylethanolamine metabolic process"/>
    <property type="evidence" value="ECO:0007669"/>
    <property type="project" value="TreeGrafter"/>
</dbReference>
<sequence>MVWLREFQYAQREPIPPQGVAEQIISVIEGYNYHKPPTPLLISFEAEDTRKQAAASTQVVQSVEKYGVSVSRLRSCGVILIGKASMHEFGLGTTEINPNYGTTRNPHAHKRYTGGSSSGPASIVASGLCSTTLGTDGGGYLMRFIITGNLLGLLTLIVPVSYAKQGLPIGLQLIGRPWVKLQFYVWLLQSRNFVSNPGRHLLHSMTSQRPSKSLHGLCYIADPYVVYSESTIMVRL</sequence>
<dbReference type="Proteomes" id="UP000436088">
    <property type="component" value="Unassembled WGS sequence"/>
</dbReference>
<dbReference type="SUPFAM" id="SSF75304">
    <property type="entry name" value="Amidase signature (AS) enzymes"/>
    <property type="match status" value="2"/>
</dbReference>
<dbReference type="Pfam" id="PF01425">
    <property type="entry name" value="Amidase"/>
    <property type="match status" value="1"/>
</dbReference>
<dbReference type="GO" id="GO:0016020">
    <property type="term" value="C:membrane"/>
    <property type="evidence" value="ECO:0007669"/>
    <property type="project" value="TreeGrafter"/>
</dbReference>
<reference evidence="2" key="1">
    <citation type="submission" date="2019-09" db="EMBL/GenBank/DDBJ databases">
        <title>Draft genome information of white flower Hibiscus syriacus.</title>
        <authorList>
            <person name="Kim Y.-M."/>
        </authorList>
    </citation>
    <scope>NUCLEOTIDE SEQUENCE [LARGE SCALE GENOMIC DNA]</scope>
    <source>
        <strain evidence="2">YM2019G1</strain>
    </source>
</reference>
<dbReference type="InterPro" id="IPR036928">
    <property type="entry name" value="AS_sf"/>
</dbReference>
<organism evidence="2 3">
    <name type="scientific">Hibiscus syriacus</name>
    <name type="common">Rose of Sharon</name>
    <dbReference type="NCBI Taxonomy" id="106335"/>
    <lineage>
        <taxon>Eukaryota</taxon>
        <taxon>Viridiplantae</taxon>
        <taxon>Streptophyta</taxon>
        <taxon>Embryophyta</taxon>
        <taxon>Tracheophyta</taxon>
        <taxon>Spermatophyta</taxon>
        <taxon>Magnoliopsida</taxon>
        <taxon>eudicotyledons</taxon>
        <taxon>Gunneridae</taxon>
        <taxon>Pentapetalae</taxon>
        <taxon>rosids</taxon>
        <taxon>malvids</taxon>
        <taxon>Malvales</taxon>
        <taxon>Malvaceae</taxon>
        <taxon>Malvoideae</taxon>
        <taxon>Hibiscus</taxon>
    </lineage>
</organism>
<dbReference type="InterPro" id="IPR000120">
    <property type="entry name" value="Amidase"/>
</dbReference>
<keyword evidence="3" id="KW-1185">Reference proteome</keyword>
<dbReference type="AlphaFoldDB" id="A0A6A3CXP1"/>
<evidence type="ECO:0000259" key="1">
    <source>
        <dbReference type="Pfam" id="PF01425"/>
    </source>
</evidence>
<dbReference type="EMBL" id="VEPZ02000167">
    <property type="protein sequence ID" value="KAE8732062.1"/>
    <property type="molecule type" value="Genomic_DNA"/>
</dbReference>
<gene>
    <name evidence="2" type="ORF">F3Y22_tig00002237pilonHSYRG00122</name>
</gene>
<dbReference type="PANTHER" id="PTHR11895:SF156">
    <property type="entry name" value="FATTY ACID AMIDE HYDROLASE"/>
    <property type="match status" value="1"/>
</dbReference>